<keyword evidence="2" id="KW-0393">Immunoglobulin domain</keyword>
<feature type="domain" description="Ig-like" evidence="3">
    <location>
        <begin position="49"/>
        <end position="126"/>
    </location>
</feature>
<keyword evidence="1" id="KW-1015">Disulfide bond</keyword>
<dbReference type="SMART" id="SM00015">
    <property type="entry name" value="IQ"/>
    <property type="match status" value="1"/>
</dbReference>
<dbReference type="Proteomes" id="UP000472263">
    <property type="component" value="Chromosome 4"/>
</dbReference>
<evidence type="ECO:0000259" key="3">
    <source>
        <dbReference type="PROSITE" id="PS50835"/>
    </source>
</evidence>
<dbReference type="InterPro" id="IPR000048">
    <property type="entry name" value="IQ_motif_EF-hand-BS"/>
</dbReference>
<dbReference type="InterPro" id="IPR007110">
    <property type="entry name" value="Ig-like_dom"/>
</dbReference>
<dbReference type="CDD" id="cd23767">
    <property type="entry name" value="IQCD"/>
    <property type="match status" value="1"/>
</dbReference>
<dbReference type="GO" id="GO:0003007">
    <property type="term" value="P:heart morphogenesis"/>
    <property type="evidence" value="ECO:0007669"/>
    <property type="project" value="UniProtKB-ARBA"/>
</dbReference>
<dbReference type="InterPro" id="IPR003598">
    <property type="entry name" value="Ig_sub2"/>
</dbReference>
<dbReference type="GO" id="GO:0055013">
    <property type="term" value="P:cardiac muscle cell development"/>
    <property type="evidence" value="ECO:0007669"/>
    <property type="project" value="UniProtKB-ARBA"/>
</dbReference>
<dbReference type="Ensembl" id="ENSMMDT00005000202.1">
    <property type="protein sequence ID" value="ENSMMDP00005000197.1"/>
    <property type="gene ID" value="ENSMMDG00005000129.1"/>
</dbReference>
<dbReference type="Gene3D" id="2.60.40.10">
    <property type="entry name" value="Immunoglobulins"/>
    <property type="match status" value="2"/>
</dbReference>
<dbReference type="PANTHER" id="PTHR47633">
    <property type="entry name" value="IMMUNOGLOBULIN"/>
    <property type="match status" value="1"/>
</dbReference>
<organism evidence="4 5">
    <name type="scientific">Myripristis murdjan</name>
    <name type="common">pinecone soldierfish</name>
    <dbReference type="NCBI Taxonomy" id="586833"/>
    <lineage>
        <taxon>Eukaryota</taxon>
        <taxon>Metazoa</taxon>
        <taxon>Chordata</taxon>
        <taxon>Craniata</taxon>
        <taxon>Vertebrata</taxon>
        <taxon>Euteleostomi</taxon>
        <taxon>Actinopterygii</taxon>
        <taxon>Neopterygii</taxon>
        <taxon>Teleostei</taxon>
        <taxon>Neoteleostei</taxon>
        <taxon>Acanthomorphata</taxon>
        <taxon>Holocentriformes</taxon>
        <taxon>Holocentridae</taxon>
        <taxon>Myripristis</taxon>
    </lineage>
</organism>
<evidence type="ECO:0000256" key="1">
    <source>
        <dbReference type="ARBA" id="ARBA00023157"/>
    </source>
</evidence>
<dbReference type="Gene3D" id="1.20.5.190">
    <property type="match status" value="1"/>
</dbReference>
<dbReference type="FunFam" id="2.60.40.10:FF:000032">
    <property type="entry name" value="palladin isoform X1"/>
    <property type="match status" value="1"/>
</dbReference>
<dbReference type="GeneTree" id="ENSGT00940000167421"/>
<evidence type="ECO:0000256" key="2">
    <source>
        <dbReference type="ARBA" id="ARBA00023319"/>
    </source>
</evidence>
<dbReference type="CDD" id="cd00096">
    <property type="entry name" value="Ig"/>
    <property type="match status" value="1"/>
</dbReference>
<name>A0A667WGI6_9TELE</name>
<protein>
    <recommendedName>
        <fullName evidence="3">Ig-like domain-containing protein</fullName>
    </recommendedName>
</protein>
<dbReference type="InterPro" id="IPR013783">
    <property type="entry name" value="Ig-like_fold"/>
</dbReference>
<evidence type="ECO:0000313" key="4">
    <source>
        <dbReference type="Ensembl" id="ENSMMDP00005000197.1"/>
    </source>
</evidence>
<dbReference type="PROSITE" id="PS50835">
    <property type="entry name" value="IG_LIKE"/>
    <property type="match status" value="2"/>
</dbReference>
<dbReference type="InterPro" id="IPR013098">
    <property type="entry name" value="Ig_I-set"/>
</dbReference>
<evidence type="ECO:0000313" key="5">
    <source>
        <dbReference type="Proteomes" id="UP000472263"/>
    </source>
</evidence>
<dbReference type="InParanoid" id="A0A667WGI6"/>
<feature type="domain" description="Ig-like" evidence="3">
    <location>
        <begin position="135"/>
        <end position="220"/>
    </location>
</feature>
<dbReference type="PROSITE" id="PS50096">
    <property type="entry name" value="IQ"/>
    <property type="match status" value="1"/>
</dbReference>
<dbReference type="Pfam" id="PF07679">
    <property type="entry name" value="I-set"/>
    <property type="match status" value="2"/>
</dbReference>
<reference evidence="4" key="2">
    <citation type="submission" date="2025-08" db="UniProtKB">
        <authorList>
            <consortium name="Ensembl"/>
        </authorList>
    </citation>
    <scope>IDENTIFICATION</scope>
</reference>
<keyword evidence="5" id="KW-1185">Reference proteome</keyword>
<proteinExistence type="predicted"/>
<accession>A0A667WGI6</accession>
<sequence>MSIEKEKEKKLLKPVSSIDLNEDEPEMQEAAIKIQAAFKGYKTRKDMRPVFREVFKNQHAYLRGTVTLECIVEGKPSTVRWLKDGQQITGDKRRRIETTENGVCTLVVTDLTTNDSGIYTCEVINNDPISCPVPPSIHVPPEDLCVEPGQSATFTAIITGRPTPQIQWYKELSASENVEIIQHGARCAVTILCPEGEDSGIYTCFSYNDSGHASCQAQLTVEEGKTLI</sequence>
<dbReference type="SMART" id="SM00409">
    <property type="entry name" value="IG"/>
    <property type="match status" value="2"/>
</dbReference>
<dbReference type="SMART" id="SM00408">
    <property type="entry name" value="IGc2"/>
    <property type="match status" value="2"/>
</dbReference>
<dbReference type="AlphaFoldDB" id="A0A667WGI6"/>
<dbReference type="InterPro" id="IPR036179">
    <property type="entry name" value="Ig-like_dom_sf"/>
</dbReference>
<reference evidence="4" key="3">
    <citation type="submission" date="2025-09" db="UniProtKB">
        <authorList>
            <consortium name="Ensembl"/>
        </authorList>
    </citation>
    <scope>IDENTIFICATION</scope>
</reference>
<dbReference type="SUPFAM" id="SSF48726">
    <property type="entry name" value="Immunoglobulin"/>
    <property type="match status" value="2"/>
</dbReference>
<dbReference type="InterPro" id="IPR003599">
    <property type="entry name" value="Ig_sub"/>
</dbReference>
<reference evidence="4" key="1">
    <citation type="submission" date="2019-06" db="EMBL/GenBank/DDBJ databases">
        <authorList>
            <consortium name="Wellcome Sanger Institute Data Sharing"/>
        </authorList>
    </citation>
    <scope>NUCLEOTIDE SEQUENCE [LARGE SCALE GENOMIC DNA]</scope>
</reference>
<dbReference type="FunFam" id="2.60.40.10:FF:000107">
    <property type="entry name" value="Myosin, light chain kinase a"/>
    <property type="match status" value="1"/>
</dbReference>
<dbReference type="Pfam" id="PF00612">
    <property type="entry name" value="IQ"/>
    <property type="match status" value="1"/>
</dbReference>